<sequence>MDNSTQTGSPNQATLDRQKVSAVVISFNRVNLIDTCLRALAFADELIVVDKSSTDGTAEVAASLADRVISVPWSPTVEDSRAFAVEACTYDWIVCVDDDECLSVEAARFIESELRQPRADVYALPQRHYILGVHDERAYYWPEYQPRFFRRDAVEFRLTVHGGTRTKTESVYRVPPDGGVCIHHLSHENVAQWIEKANRYTSRMDRLRDDDGGYDLAAYAHARIDGWLGQTQSDDLGDYPAAVAMLRAVYDIIDRLKEWELEAGLDGAAQFQSICRTLQERYAAELPNRRLGRGAALLNPTGISAPAQVDPQGCDSSADRRDLALTVSALRDALRHVRAMSDAAKRQARESNALERAKLQAEADRAALEAAARQNHLEEALNTAQAALEQMRELMSRALADRTRRTNEQTGEIQALKLRVDRTEAQRASEAAARHEAESRLAAVLASNAWKVTAPLRSGIEAMRRSAHLQKARVNLLRRAVRGRDQEARRVLVASLRRRMGMYAAADGFSALRSTPLSNSAPSALLPHESVVASYPSWLHRLDTPDIETLEMMNATTNALPMLHVLVRFAPSSIAFAADTVAALQRMVGLRWNAFFIIDPRCSESAVAGLRLTIAGESRISVQTPTLENGSFVLLIEAGAMPRAHGPRVLVDALIRVEAGVLAYADEDQLPTEGSPENPWFKPAFSRLLARQGVLLGRMVAVRLGPDLAADLQSQLSDTGLAFDQIARDLALSLEDRHIVHVPHVLFHDVMPPASPIDLPLPSLPDPLPVASILIPTRDGWHLLGPCLESLRTTDWPAERLEVIVVDNGSTERETLDGMSRAEREGRIRVLRDPRPFNYARLNNDAARASRGDVLVLLNNDTEIIDPAWLRKLVAHAMQPGIGAVGPKLLYGDRTVQHAGVILGIQGVAAHAHLSLSANAGGYQGLANLTHEVSAVTGACLAVSRAAFEEVGGLREELRVAFNDVVFCLDLLARGRKNIYFAEPLVMHYESKTRGYDDKPEKVQLLRMEARLAWARHADLLRNDPYYSPNLSMEVPYGLSFAARRRPAWSGLVSRPLRVMMLSSTHARGHGVAVVINLQVRALRARGHEVIIAGGLGEKDFDYGDCQKVAVYDPRSAATIASELGVDLIVAHTPPFFDVARWTGAFPPVLAYDYGEPPPEFFPDAVARQEVLDHKALSLSICAKVLAISDAVAKESITPPDGIIPLGNGHLGRWGQTGVDRRRRTRKARAWDDRFVILNVCRFHSGERFYKGVDHYAEVRDILLAIDPILAARTLFVLCGKGTPEDVAEMTARGLHVIANVSDEEMTDLYAAADVYANFSRWEGYNLGIGQALAMGLSVIASDIPAHRAFGVSVTNDPVEAALLLRDRANDPVERVPKVWEWDRPLATFTDEVEAACVARDVSAAHEA</sequence>
<dbReference type="CDD" id="cd03801">
    <property type="entry name" value="GT4_PimA-like"/>
    <property type="match status" value="1"/>
</dbReference>
<dbReference type="Pfam" id="PF13692">
    <property type="entry name" value="Glyco_trans_1_4"/>
    <property type="match status" value="1"/>
</dbReference>
<evidence type="ECO:0000313" key="3">
    <source>
        <dbReference type="EMBL" id="SIO25867.1"/>
    </source>
</evidence>
<evidence type="ECO:0000313" key="4">
    <source>
        <dbReference type="Proteomes" id="UP000184693"/>
    </source>
</evidence>
<dbReference type="EMBL" id="FSRM01000001">
    <property type="protein sequence ID" value="SIO25867.1"/>
    <property type="molecule type" value="Genomic_DNA"/>
</dbReference>
<proteinExistence type="predicted"/>
<dbReference type="PANTHER" id="PTHR43179:SF7">
    <property type="entry name" value="RHAMNOSYLTRANSFERASE WBBL"/>
    <property type="match status" value="1"/>
</dbReference>
<keyword evidence="3" id="KW-0808">Transferase</keyword>
<dbReference type="CDD" id="cd02511">
    <property type="entry name" value="Beta4Glucosyltransferase"/>
    <property type="match status" value="1"/>
</dbReference>
<organism evidence="3 4">
    <name type="scientific">Paraburkholderia phenazinium</name>
    <dbReference type="NCBI Taxonomy" id="60549"/>
    <lineage>
        <taxon>Bacteria</taxon>
        <taxon>Pseudomonadati</taxon>
        <taxon>Pseudomonadota</taxon>
        <taxon>Betaproteobacteria</taxon>
        <taxon>Burkholderiales</taxon>
        <taxon>Burkholderiaceae</taxon>
        <taxon>Paraburkholderia</taxon>
    </lineage>
</organism>
<dbReference type="InterPro" id="IPR029044">
    <property type="entry name" value="Nucleotide-diphossugar_trans"/>
</dbReference>
<reference evidence="3 4" key="1">
    <citation type="submission" date="2016-11" db="EMBL/GenBank/DDBJ databases">
        <authorList>
            <person name="Jaros S."/>
            <person name="Januszkiewicz K."/>
            <person name="Wedrychowicz H."/>
        </authorList>
    </citation>
    <scope>NUCLEOTIDE SEQUENCE [LARGE SCALE GENOMIC DNA]</scope>
    <source>
        <strain evidence="3 4">GAS86</strain>
    </source>
</reference>
<gene>
    <name evidence="3" type="ORF">SAMN05444168_3862</name>
</gene>
<feature type="domain" description="Glycosyltransferase 2-like" evidence="2">
    <location>
        <begin position="21"/>
        <end position="152"/>
    </location>
</feature>
<evidence type="ECO:0000256" key="1">
    <source>
        <dbReference type="SAM" id="Coils"/>
    </source>
</evidence>
<dbReference type="RefSeq" id="WP_074265670.1">
    <property type="nucleotide sequence ID" value="NZ_FSRM01000001.1"/>
</dbReference>
<evidence type="ECO:0000259" key="2">
    <source>
        <dbReference type="Pfam" id="PF00535"/>
    </source>
</evidence>
<dbReference type="CDD" id="cd04186">
    <property type="entry name" value="GT_2_like_c"/>
    <property type="match status" value="1"/>
</dbReference>
<name>A0A1N6I1H6_9BURK</name>
<feature type="domain" description="Glycosyltransferase 2-like" evidence="2">
    <location>
        <begin position="772"/>
        <end position="951"/>
    </location>
</feature>
<dbReference type="GO" id="GO:0016740">
    <property type="term" value="F:transferase activity"/>
    <property type="evidence" value="ECO:0007669"/>
    <property type="project" value="UniProtKB-KW"/>
</dbReference>
<dbReference type="SUPFAM" id="SSF53756">
    <property type="entry name" value="UDP-Glycosyltransferase/glycogen phosphorylase"/>
    <property type="match status" value="1"/>
</dbReference>
<dbReference type="OrthoDB" id="9816564at2"/>
<feature type="coiled-coil region" evidence="1">
    <location>
        <begin position="344"/>
        <end position="426"/>
    </location>
</feature>
<dbReference type="InterPro" id="IPR001173">
    <property type="entry name" value="Glyco_trans_2-like"/>
</dbReference>
<dbReference type="Proteomes" id="UP000184693">
    <property type="component" value="Unassembled WGS sequence"/>
</dbReference>
<dbReference type="Gene3D" id="3.40.50.2000">
    <property type="entry name" value="Glycogen Phosphorylase B"/>
    <property type="match status" value="1"/>
</dbReference>
<protein>
    <submittedName>
        <fullName evidence="3">Glycosyltransferase, GT2 family</fullName>
    </submittedName>
</protein>
<dbReference type="Pfam" id="PF00535">
    <property type="entry name" value="Glycos_transf_2"/>
    <property type="match status" value="2"/>
</dbReference>
<dbReference type="SUPFAM" id="SSF53448">
    <property type="entry name" value="Nucleotide-diphospho-sugar transferases"/>
    <property type="match status" value="2"/>
</dbReference>
<keyword evidence="1" id="KW-0175">Coiled coil</keyword>
<accession>A0A1N6I1H6</accession>
<dbReference type="Gene3D" id="3.90.550.10">
    <property type="entry name" value="Spore Coat Polysaccharide Biosynthesis Protein SpsA, Chain A"/>
    <property type="match status" value="2"/>
</dbReference>
<dbReference type="PANTHER" id="PTHR43179">
    <property type="entry name" value="RHAMNOSYLTRANSFERASE WBBL"/>
    <property type="match status" value="1"/>
</dbReference>